<evidence type="ECO:0000313" key="9">
    <source>
        <dbReference type="Proteomes" id="UP000526125"/>
    </source>
</evidence>
<dbReference type="AlphaFoldDB" id="A0A7Y6EWU1"/>
<dbReference type="PANTHER" id="PTHR36115">
    <property type="entry name" value="PROLINE-RICH ANTIGEN HOMOLOG-RELATED"/>
    <property type="match status" value="1"/>
</dbReference>
<evidence type="ECO:0000256" key="2">
    <source>
        <dbReference type="ARBA" id="ARBA00022475"/>
    </source>
</evidence>
<comment type="caution">
    <text evidence="8">The sequence shown here is derived from an EMBL/GenBank/DDBJ whole genome shotgun (WGS) entry which is preliminary data.</text>
</comment>
<comment type="subcellular location">
    <subcellularLocation>
        <location evidence="1">Cell membrane</location>
        <topology evidence="1">Multi-pass membrane protein</topology>
    </subcellularLocation>
</comment>
<accession>A0A7Y6EWU1</accession>
<keyword evidence="9" id="KW-1185">Reference proteome</keyword>
<keyword evidence="4 6" id="KW-1133">Transmembrane helix</keyword>
<keyword evidence="5 6" id="KW-0472">Membrane</keyword>
<dbReference type="Proteomes" id="UP000526125">
    <property type="component" value="Unassembled WGS sequence"/>
</dbReference>
<dbReference type="InterPro" id="IPR051791">
    <property type="entry name" value="Pra-immunoreactive"/>
</dbReference>
<sequence length="172" mass="19417">MYATFLLRIKAFLLDYILMFGYLVLLLVENVFIFPSLQELFNGSLAVAQLTGFIMVTLPISVYFVISDSTVGGQSFGKRKTAIQVVNQNGNALSVPHAIFRTILKFLPWELSHYLVYRLVHVGEGAVPVQYYVIGGLIYALMFTYIFTAIFTKRKQSLYDLLAKTQVVKRAG</sequence>
<dbReference type="EMBL" id="JABMCB010000197">
    <property type="protein sequence ID" value="NUU78146.1"/>
    <property type="molecule type" value="Genomic_DNA"/>
</dbReference>
<evidence type="ECO:0000259" key="7">
    <source>
        <dbReference type="Pfam" id="PF06271"/>
    </source>
</evidence>
<dbReference type="RefSeq" id="WP_175397778.1">
    <property type="nucleotide sequence ID" value="NZ_JABMCB010000197.1"/>
</dbReference>
<evidence type="ECO:0000256" key="1">
    <source>
        <dbReference type="ARBA" id="ARBA00004651"/>
    </source>
</evidence>
<dbReference type="GO" id="GO:0005886">
    <property type="term" value="C:plasma membrane"/>
    <property type="evidence" value="ECO:0007669"/>
    <property type="project" value="UniProtKB-SubCell"/>
</dbReference>
<organism evidence="8 9">
    <name type="scientific">Paenibacillus xylanilyticus</name>
    <dbReference type="NCBI Taxonomy" id="248903"/>
    <lineage>
        <taxon>Bacteria</taxon>
        <taxon>Bacillati</taxon>
        <taxon>Bacillota</taxon>
        <taxon>Bacilli</taxon>
        <taxon>Bacillales</taxon>
        <taxon>Paenibacillaceae</taxon>
        <taxon>Paenibacillus</taxon>
    </lineage>
</organism>
<proteinExistence type="predicted"/>
<feature type="domain" description="RDD" evidence="7">
    <location>
        <begin position="2"/>
        <end position="164"/>
    </location>
</feature>
<keyword evidence="2" id="KW-1003">Cell membrane</keyword>
<gene>
    <name evidence="8" type="ORF">HP552_23325</name>
</gene>
<evidence type="ECO:0000256" key="3">
    <source>
        <dbReference type="ARBA" id="ARBA00022692"/>
    </source>
</evidence>
<keyword evidence="3 6" id="KW-0812">Transmembrane</keyword>
<protein>
    <submittedName>
        <fullName evidence="8">RDD family protein</fullName>
    </submittedName>
</protein>
<feature type="transmembrane region" description="Helical" evidence="6">
    <location>
        <begin position="45"/>
        <end position="66"/>
    </location>
</feature>
<dbReference type="Pfam" id="PF06271">
    <property type="entry name" value="RDD"/>
    <property type="match status" value="1"/>
</dbReference>
<feature type="transmembrane region" description="Helical" evidence="6">
    <location>
        <begin position="129"/>
        <end position="151"/>
    </location>
</feature>
<evidence type="ECO:0000256" key="6">
    <source>
        <dbReference type="SAM" id="Phobius"/>
    </source>
</evidence>
<evidence type="ECO:0000256" key="5">
    <source>
        <dbReference type="ARBA" id="ARBA00023136"/>
    </source>
</evidence>
<reference evidence="8 9" key="1">
    <citation type="submission" date="2020-05" db="EMBL/GenBank/DDBJ databases">
        <title>Genome Sequencing of Type Strains.</title>
        <authorList>
            <person name="Lemaire J.F."/>
            <person name="Inderbitzin P."/>
            <person name="Gregorio O.A."/>
            <person name="Collins S.B."/>
            <person name="Wespe N."/>
            <person name="Knight-Connoni V."/>
        </authorList>
    </citation>
    <scope>NUCLEOTIDE SEQUENCE [LARGE SCALE GENOMIC DNA]</scope>
    <source>
        <strain evidence="8 9">LMG 21957</strain>
    </source>
</reference>
<name>A0A7Y6EWU1_9BACL</name>
<dbReference type="InterPro" id="IPR010432">
    <property type="entry name" value="RDD"/>
</dbReference>
<evidence type="ECO:0000313" key="8">
    <source>
        <dbReference type="EMBL" id="NUU78146.1"/>
    </source>
</evidence>
<dbReference type="PANTHER" id="PTHR36115:SF4">
    <property type="entry name" value="MEMBRANE PROTEIN"/>
    <property type="match status" value="1"/>
</dbReference>
<feature type="transmembrane region" description="Helical" evidence="6">
    <location>
        <begin position="12"/>
        <end position="33"/>
    </location>
</feature>
<evidence type="ECO:0000256" key="4">
    <source>
        <dbReference type="ARBA" id="ARBA00022989"/>
    </source>
</evidence>